<keyword evidence="1" id="KW-0808">Transferase</keyword>
<keyword evidence="2" id="KW-0812">Transmembrane</keyword>
<accession>A0AAW2E7Z5</accession>
<dbReference type="AlphaFoldDB" id="A0AAW2E7Z5"/>
<dbReference type="InterPro" id="IPR050091">
    <property type="entry name" value="PKS_NRPS_Biosynth_Enz"/>
</dbReference>
<dbReference type="PANTHER" id="PTHR43775">
    <property type="entry name" value="FATTY ACID SYNTHASE"/>
    <property type="match status" value="1"/>
</dbReference>
<dbReference type="Gene3D" id="3.40.47.10">
    <property type="match status" value="1"/>
</dbReference>
<dbReference type="SMART" id="SM00825">
    <property type="entry name" value="PKS_KS"/>
    <property type="match status" value="1"/>
</dbReference>
<dbReference type="Pfam" id="PF00109">
    <property type="entry name" value="ketoacyl-synt"/>
    <property type="match status" value="1"/>
</dbReference>
<dbReference type="InterPro" id="IPR020841">
    <property type="entry name" value="PKS_Beta-ketoAc_synthase_dom"/>
</dbReference>
<keyword evidence="2" id="KW-0472">Membrane</keyword>
<dbReference type="InterPro" id="IPR018201">
    <property type="entry name" value="Ketoacyl_synth_AS"/>
</dbReference>
<dbReference type="InterPro" id="IPR014030">
    <property type="entry name" value="Ketoacyl_synth_N"/>
</dbReference>
<dbReference type="EMBL" id="JADYXP020000027">
    <property type="protein sequence ID" value="KAL0099543.1"/>
    <property type="molecule type" value="Genomic_DNA"/>
</dbReference>
<organism evidence="4 5">
    <name type="scientific">Cardiocondyla obscurior</name>
    <dbReference type="NCBI Taxonomy" id="286306"/>
    <lineage>
        <taxon>Eukaryota</taxon>
        <taxon>Metazoa</taxon>
        <taxon>Ecdysozoa</taxon>
        <taxon>Arthropoda</taxon>
        <taxon>Hexapoda</taxon>
        <taxon>Insecta</taxon>
        <taxon>Pterygota</taxon>
        <taxon>Neoptera</taxon>
        <taxon>Endopterygota</taxon>
        <taxon>Hymenoptera</taxon>
        <taxon>Apocrita</taxon>
        <taxon>Aculeata</taxon>
        <taxon>Formicoidea</taxon>
        <taxon>Formicidae</taxon>
        <taxon>Myrmicinae</taxon>
        <taxon>Cardiocondyla</taxon>
    </lineage>
</organism>
<dbReference type="GO" id="GO:0004315">
    <property type="term" value="F:3-oxoacyl-[acyl-carrier-protein] synthase activity"/>
    <property type="evidence" value="ECO:0007669"/>
    <property type="project" value="InterPro"/>
</dbReference>
<dbReference type="PANTHER" id="PTHR43775:SF23">
    <property type="entry name" value="FATTY ACID SYNTHASE 3"/>
    <property type="match status" value="1"/>
</dbReference>
<evidence type="ECO:0000259" key="3">
    <source>
        <dbReference type="PROSITE" id="PS52004"/>
    </source>
</evidence>
<feature type="transmembrane region" description="Helical" evidence="2">
    <location>
        <begin position="155"/>
        <end position="172"/>
    </location>
</feature>
<dbReference type="InterPro" id="IPR016039">
    <property type="entry name" value="Thiolase-like"/>
</dbReference>
<dbReference type="PROSITE" id="PS52004">
    <property type="entry name" value="KS3_2"/>
    <property type="match status" value="1"/>
</dbReference>
<keyword evidence="2" id="KW-1133">Transmembrane helix</keyword>
<protein>
    <recommendedName>
        <fullName evidence="3">Ketosynthase family 3 (KS3) domain-containing protein</fullName>
    </recommendedName>
</protein>
<evidence type="ECO:0000313" key="4">
    <source>
        <dbReference type="EMBL" id="KAL0099543.1"/>
    </source>
</evidence>
<evidence type="ECO:0000313" key="5">
    <source>
        <dbReference type="Proteomes" id="UP001430953"/>
    </source>
</evidence>
<dbReference type="GO" id="GO:0006633">
    <property type="term" value="P:fatty acid biosynthetic process"/>
    <property type="evidence" value="ECO:0007669"/>
    <property type="project" value="InterPro"/>
</dbReference>
<evidence type="ECO:0000256" key="1">
    <source>
        <dbReference type="ARBA" id="ARBA00022679"/>
    </source>
</evidence>
<gene>
    <name evidence="4" type="ORF">PUN28_019748</name>
</gene>
<proteinExistence type="predicted"/>
<dbReference type="GO" id="GO:0004312">
    <property type="term" value="F:fatty acid synthase activity"/>
    <property type="evidence" value="ECO:0007669"/>
    <property type="project" value="TreeGrafter"/>
</dbReference>
<name>A0AAW2E7Z5_9HYME</name>
<dbReference type="Proteomes" id="UP001430953">
    <property type="component" value="Unassembled WGS sequence"/>
</dbReference>
<dbReference type="SUPFAM" id="SSF53901">
    <property type="entry name" value="Thiolase-like"/>
    <property type="match status" value="1"/>
</dbReference>
<feature type="domain" description="Ketosynthase family 3 (KS3)" evidence="3">
    <location>
        <begin position="1"/>
        <end position="183"/>
    </location>
</feature>
<keyword evidence="5" id="KW-1185">Reference proteome</keyword>
<evidence type="ECO:0000256" key="2">
    <source>
        <dbReference type="SAM" id="Phobius"/>
    </source>
</evidence>
<dbReference type="PROSITE" id="PS00606">
    <property type="entry name" value="KS3_1"/>
    <property type="match status" value="1"/>
</dbReference>
<comment type="caution">
    <text evidence="4">The sequence shown here is derived from an EMBL/GenBank/DDBJ whole genome shotgun (WGS) entry which is preliminary data.</text>
</comment>
<sequence length="183" mass="20848">MPGRIGKINNVEKFDSQFFDISTTEAHIMDPAARMLFEHTYEALIDAGINPKELWNTRTSVITAIFISETRGHMLFDAQLSQLPMIKNHMPVANVISHWLGVTGPSHNIDTACSSSNYAIVKAYELIRAGDCDTAIVASCNLCFHPRIQYQFYQLGIYLLYFNTFLFIILFYDETGNVFINFF</sequence>
<reference evidence="4 5" key="1">
    <citation type="submission" date="2023-03" db="EMBL/GenBank/DDBJ databases">
        <title>High recombination rates correlate with genetic variation in Cardiocondyla obscurior ants.</title>
        <authorList>
            <person name="Errbii M."/>
        </authorList>
    </citation>
    <scope>NUCLEOTIDE SEQUENCE [LARGE SCALE GENOMIC DNA]</scope>
    <source>
        <strain evidence="4">Alpha-2009</strain>
        <tissue evidence="4">Whole body</tissue>
    </source>
</reference>